<dbReference type="InterPro" id="IPR025944">
    <property type="entry name" value="Sigma_54_int_dom_CS"/>
</dbReference>
<comment type="caution">
    <text evidence="7">The sequence shown here is derived from an EMBL/GenBank/DDBJ whole genome shotgun (WGS) entry which is preliminary data.</text>
</comment>
<dbReference type="InterPro" id="IPR009057">
    <property type="entry name" value="Homeodomain-like_sf"/>
</dbReference>
<protein>
    <submittedName>
        <fullName evidence="7">AAA family ATPase</fullName>
    </submittedName>
</protein>
<dbReference type="Gene3D" id="1.10.8.60">
    <property type="match status" value="1"/>
</dbReference>
<dbReference type="Pfam" id="PF25601">
    <property type="entry name" value="AAA_lid_14"/>
    <property type="match status" value="1"/>
</dbReference>
<dbReference type="InterPro" id="IPR003593">
    <property type="entry name" value="AAA+_ATPase"/>
</dbReference>
<evidence type="ECO:0000256" key="2">
    <source>
        <dbReference type="ARBA" id="ARBA00022840"/>
    </source>
</evidence>
<dbReference type="PROSITE" id="PS00675">
    <property type="entry name" value="SIGMA54_INTERACT_1"/>
    <property type="match status" value="1"/>
</dbReference>
<evidence type="ECO:0000259" key="6">
    <source>
        <dbReference type="PROSITE" id="PS50045"/>
    </source>
</evidence>
<dbReference type="InterPro" id="IPR025943">
    <property type="entry name" value="Sigma_54_int_dom_ATP-bd_2"/>
</dbReference>
<dbReference type="Proteomes" id="UP000281112">
    <property type="component" value="Unassembled WGS sequence"/>
</dbReference>
<keyword evidence="1" id="KW-0547">Nucleotide-binding</keyword>
<sequence length="676" mass="75968">MDSFERKTQIEPEKEQQWYEELNYLPQANEADKLNEQLSKAWQQFLEGNQPDWIRQSVIASWRRSLERNIDPYTFVYKIVADEELSMILYKNREMIDIARSVMQDLLAYNPDGHINLADENGIALCYCGADLTPVGGVLNEEEQGTNCTALCLIEKKPVYTVSGENWKIAHRKRQMQCAAAPVKNAQGKMIGVLTLTSSQENFNYQTLGTVHAAAQAIRQQLILKDLLIEQQTILETLNEGVIVFDRQGIIQNANRYARQIFSNFNLIGKHIDRDLQPEDITLLESPACNDKEVVFNIPAHLSISCLISVIGAPNGNKVISLKENQRIRDITRRVMGVGATYTFERIIGNSPRLKSIIDKAKKASLSDSTVLITGESGTGKELFAQALHNHSNRHAGPFIAVNCGAIPRDLVQSELFGYTDGAYTGSRKGGASGKFELADGGTLFLDEIGEMPLEAQTSLLRVLQEGEVMRIGAAKPIKIDVRIIAATNCNLIKAVDQSSFRRDLYYRLNVISLPIPPLRERAEDICDLVEFFASRLCNNLKKIRPTFSPHVQSLLRSYQWPGNVRELENTVERLINLNSGLEISQADLPDEIAFQSINNEVINPTGIETPIPEKNKATYESTPISLEGNEKQHIITLLKANNGNVRQTAEVLRVSRNCLYGKLKKWQIKIDEYRL</sequence>
<dbReference type="GO" id="GO:0043565">
    <property type="term" value="F:sequence-specific DNA binding"/>
    <property type="evidence" value="ECO:0007669"/>
    <property type="project" value="InterPro"/>
</dbReference>
<dbReference type="EMBL" id="RJVQ01000004">
    <property type="protein sequence ID" value="RQW62897.1"/>
    <property type="molecule type" value="Genomic_DNA"/>
</dbReference>
<evidence type="ECO:0000313" key="8">
    <source>
        <dbReference type="Proteomes" id="UP000281112"/>
    </source>
</evidence>
<evidence type="ECO:0000256" key="5">
    <source>
        <dbReference type="ARBA" id="ARBA00023163"/>
    </source>
</evidence>
<dbReference type="Pfam" id="PF00158">
    <property type="entry name" value="Sigma54_activat"/>
    <property type="match status" value="1"/>
</dbReference>
<dbReference type="InterPro" id="IPR002078">
    <property type="entry name" value="Sigma_54_int"/>
</dbReference>
<dbReference type="Gene3D" id="1.10.10.60">
    <property type="entry name" value="Homeodomain-like"/>
    <property type="match status" value="1"/>
</dbReference>
<evidence type="ECO:0000256" key="1">
    <source>
        <dbReference type="ARBA" id="ARBA00022741"/>
    </source>
</evidence>
<proteinExistence type="predicted"/>
<dbReference type="Gene3D" id="3.30.450.40">
    <property type="match status" value="1"/>
</dbReference>
<dbReference type="InterPro" id="IPR035965">
    <property type="entry name" value="PAS-like_dom_sf"/>
</dbReference>
<dbReference type="PANTHER" id="PTHR32071:SF57">
    <property type="entry name" value="C4-DICARBOXYLATE TRANSPORT TRANSCRIPTIONAL REGULATORY PROTEIN DCTD"/>
    <property type="match status" value="1"/>
</dbReference>
<dbReference type="InterPro" id="IPR058031">
    <property type="entry name" value="AAA_lid_NorR"/>
</dbReference>
<evidence type="ECO:0000256" key="3">
    <source>
        <dbReference type="ARBA" id="ARBA00023015"/>
    </source>
</evidence>
<reference evidence="7 8" key="1">
    <citation type="submission" date="2018-11" db="EMBL/GenBank/DDBJ databases">
        <title>Vibrio LJC006 sp. nov., isolated from seawater during the bloom of the enteromorpha.</title>
        <authorList>
            <person name="Liang J."/>
        </authorList>
    </citation>
    <scope>NUCLEOTIDE SEQUENCE [LARGE SCALE GENOMIC DNA]</scope>
    <source>
        <strain evidence="7 8">LJC006</strain>
    </source>
</reference>
<dbReference type="GO" id="GO:0006355">
    <property type="term" value="P:regulation of DNA-templated transcription"/>
    <property type="evidence" value="ECO:0007669"/>
    <property type="project" value="InterPro"/>
</dbReference>
<dbReference type="PROSITE" id="PS50045">
    <property type="entry name" value="SIGMA54_INTERACT_4"/>
    <property type="match status" value="1"/>
</dbReference>
<dbReference type="AlphaFoldDB" id="A0A3N9TF85"/>
<dbReference type="Pfam" id="PF02954">
    <property type="entry name" value="HTH_8"/>
    <property type="match status" value="1"/>
</dbReference>
<dbReference type="RefSeq" id="WP_124937296.1">
    <property type="nucleotide sequence ID" value="NZ_RJVQ01000004.1"/>
</dbReference>
<dbReference type="Gene3D" id="3.30.450.20">
    <property type="entry name" value="PAS domain"/>
    <property type="match status" value="1"/>
</dbReference>
<dbReference type="Gene3D" id="3.40.50.300">
    <property type="entry name" value="P-loop containing nucleotide triphosphate hydrolases"/>
    <property type="match status" value="1"/>
</dbReference>
<dbReference type="SMART" id="SM00091">
    <property type="entry name" value="PAS"/>
    <property type="match status" value="1"/>
</dbReference>
<keyword evidence="5" id="KW-0804">Transcription</keyword>
<dbReference type="PROSITE" id="PS00688">
    <property type="entry name" value="SIGMA54_INTERACT_3"/>
    <property type="match status" value="1"/>
</dbReference>
<dbReference type="GO" id="GO:0005524">
    <property type="term" value="F:ATP binding"/>
    <property type="evidence" value="ECO:0007669"/>
    <property type="project" value="UniProtKB-KW"/>
</dbReference>
<dbReference type="CDD" id="cd00130">
    <property type="entry name" value="PAS"/>
    <property type="match status" value="1"/>
</dbReference>
<keyword evidence="3" id="KW-0805">Transcription regulation</keyword>
<dbReference type="SUPFAM" id="SSF52540">
    <property type="entry name" value="P-loop containing nucleoside triphosphate hydrolases"/>
    <property type="match status" value="1"/>
</dbReference>
<keyword evidence="2" id="KW-0067">ATP-binding</keyword>
<dbReference type="SMART" id="SM00382">
    <property type="entry name" value="AAA"/>
    <property type="match status" value="1"/>
</dbReference>
<accession>A0A3N9TF85</accession>
<dbReference type="CDD" id="cd00009">
    <property type="entry name" value="AAA"/>
    <property type="match status" value="1"/>
</dbReference>
<feature type="domain" description="Sigma-54 factor interaction" evidence="6">
    <location>
        <begin position="347"/>
        <end position="577"/>
    </location>
</feature>
<evidence type="ECO:0000256" key="4">
    <source>
        <dbReference type="ARBA" id="ARBA00023125"/>
    </source>
</evidence>
<keyword evidence="8" id="KW-1185">Reference proteome</keyword>
<dbReference type="PROSITE" id="PS00676">
    <property type="entry name" value="SIGMA54_INTERACT_2"/>
    <property type="match status" value="1"/>
</dbReference>
<keyword evidence="4" id="KW-0238">DNA-binding</keyword>
<dbReference type="InterPro" id="IPR002197">
    <property type="entry name" value="HTH_Fis"/>
</dbReference>
<dbReference type="OrthoDB" id="9804019at2"/>
<name>A0A3N9TF85_9VIBR</name>
<dbReference type="InterPro" id="IPR029016">
    <property type="entry name" value="GAF-like_dom_sf"/>
</dbReference>
<dbReference type="InterPro" id="IPR025662">
    <property type="entry name" value="Sigma_54_int_dom_ATP-bd_1"/>
</dbReference>
<dbReference type="InterPro" id="IPR000014">
    <property type="entry name" value="PAS"/>
</dbReference>
<dbReference type="PANTHER" id="PTHR32071">
    <property type="entry name" value="TRANSCRIPTIONAL REGULATORY PROTEIN"/>
    <property type="match status" value="1"/>
</dbReference>
<gene>
    <name evidence="7" type="ORF">EES38_11245</name>
</gene>
<dbReference type="SUPFAM" id="SSF55785">
    <property type="entry name" value="PYP-like sensor domain (PAS domain)"/>
    <property type="match status" value="1"/>
</dbReference>
<dbReference type="SUPFAM" id="SSF46689">
    <property type="entry name" value="Homeodomain-like"/>
    <property type="match status" value="1"/>
</dbReference>
<dbReference type="InterPro" id="IPR027417">
    <property type="entry name" value="P-loop_NTPase"/>
</dbReference>
<evidence type="ECO:0000313" key="7">
    <source>
        <dbReference type="EMBL" id="RQW62897.1"/>
    </source>
</evidence>
<dbReference type="FunFam" id="3.40.50.300:FF:000006">
    <property type="entry name" value="DNA-binding transcriptional regulator NtrC"/>
    <property type="match status" value="1"/>
</dbReference>
<organism evidence="7 8">
    <name type="scientific">Vibrio viridaestus</name>
    <dbReference type="NCBI Taxonomy" id="2487322"/>
    <lineage>
        <taxon>Bacteria</taxon>
        <taxon>Pseudomonadati</taxon>
        <taxon>Pseudomonadota</taxon>
        <taxon>Gammaproteobacteria</taxon>
        <taxon>Vibrionales</taxon>
        <taxon>Vibrionaceae</taxon>
        <taxon>Vibrio</taxon>
    </lineage>
</organism>